<dbReference type="PANTHER" id="PTHR43163">
    <property type="entry name" value="DIPEPTIDE TRANSPORT SYSTEM PERMEASE PROTEIN DPPB-RELATED"/>
    <property type="match status" value="1"/>
</dbReference>
<name>A0ABM8FYU1_9CELL</name>
<evidence type="ECO:0000256" key="4">
    <source>
        <dbReference type="ARBA" id="ARBA00022692"/>
    </source>
</evidence>
<evidence type="ECO:0000256" key="1">
    <source>
        <dbReference type="ARBA" id="ARBA00004651"/>
    </source>
</evidence>
<dbReference type="PANTHER" id="PTHR43163:SF7">
    <property type="entry name" value="DIPEPTIDE-TRANSPORT INTEGRAL MEMBRANE PROTEIN ABC TRANSPORTER DPPB-RELATED"/>
    <property type="match status" value="1"/>
</dbReference>
<dbReference type="InterPro" id="IPR000515">
    <property type="entry name" value="MetI-like"/>
</dbReference>
<evidence type="ECO:0000256" key="6">
    <source>
        <dbReference type="ARBA" id="ARBA00023136"/>
    </source>
</evidence>
<proteinExistence type="inferred from homology"/>
<evidence type="ECO:0000313" key="9">
    <source>
        <dbReference type="EMBL" id="BDZ40952.1"/>
    </source>
</evidence>
<feature type="transmembrane region" description="Helical" evidence="7">
    <location>
        <begin position="21"/>
        <end position="40"/>
    </location>
</feature>
<reference evidence="10" key="1">
    <citation type="journal article" date="2019" name="Int. J. Syst. Evol. Microbiol.">
        <title>The Global Catalogue of Microorganisms (GCM) 10K type strain sequencing project: providing services to taxonomists for standard genome sequencing and annotation.</title>
        <authorList>
            <consortium name="The Broad Institute Genomics Platform"/>
            <consortium name="The Broad Institute Genome Sequencing Center for Infectious Disease"/>
            <person name="Wu L."/>
            <person name="Ma J."/>
        </authorList>
    </citation>
    <scope>NUCLEOTIDE SEQUENCE [LARGE SCALE GENOMIC DNA]</scope>
    <source>
        <strain evidence="10">NBRC 108565</strain>
    </source>
</reference>
<feature type="transmembrane region" description="Helical" evidence="7">
    <location>
        <begin position="109"/>
        <end position="130"/>
    </location>
</feature>
<comment type="similarity">
    <text evidence="7">Belongs to the binding-protein-dependent transport system permease family.</text>
</comment>
<dbReference type="InterPro" id="IPR045621">
    <property type="entry name" value="BPD_transp_1_N"/>
</dbReference>
<gene>
    <name evidence="9" type="primary">dppB</name>
    <name evidence="9" type="ORF">GCM10025865_02510</name>
</gene>
<keyword evidence="5 7" id="KW-1133">Transmembrane helix</keyword>
<dbReference type="PROSITE" id="PS50928">
    <property type="entry name" value="ABC_TM1"/>
    <property type="match status" value="1"/>
</dbReference>
<dbReference type="CDD" id="cd06261">
    <property type="entry name" value="TM_PBP2"/>
    <property type="match status" value="1"/>
</dbReference>
<feature type="transmembrane region" description="Helical" evidence="7">
    <location>
        <begin position="285"/>
        <end position="311"/>
    </location>
</feature>
<keyword evidence="6 7" id="KW-0472">Membrane</keyword>
<protein>
    <submittedName>
        <fullName evidence="9">Peptide ABC transporter</fullName>
    </submittedName>
</protein>
<dbReference type="Proteomes" id="UP001321475">
    <property type="component" value="Chromosome"/>
</dbReference>
<dbReference type="SUPFAM" id="SSF161098">
    <property type="entry name" value="MetI-like"/>
    <property type="match status" value="1"/>
</dbReference>
<sequence length="318" mass="34073">MAATGRKVSLMAWYVARRVMQLIPVFLGATLLIYSLVFLLPGDPIQALGGERGLPPAVADQLRAHYNLDKPFIIQYLLYLKGLLSFDLGVSFSGREVSEIIASAFPTTFQLAIMALVIEAVFGVGVGLIAGMRKGGIFDATFLVVSLIVIAVPIFVIGFVVQFVFGVKLGWFPPTVGSDVTFYTLLAPAIVLGSVSFAYVLRLTRTTVAENLSADYVRTATAKGLARPRVVRVHVLRNSLIPVVTFLGVDLGALMGGAVVTEGIFNVPGIGNALYTAIKAQDSPSVVSIVTVLVIVFLIANLLVDLLYAVLDPRIRYA</sequence>
<evidence type="ECO:0000256" key="5">
    <source>
        <dbReference type="ARBA" id="ARBA00022989"/>
    </source>
</evidence>
<feature type="domain" description="ABC transmembrane type-1" evidence="8">
    <location>
        <begin position="105"/>
        <end position="308"/>
    </location>
</feature>
<evidence type="ECO:0000259" key="8">
    <source>
        <dbReference type="PROSITE" id="PS50928"/>
    </source>
</evidence>
<comment type="subcellular location">
    <subcellularLocation>
        <location evidence="1 7">Cell membrane</location>
        <topology evidence="1 7">Multi-pass membrane protein</topology>
    </subcellularLocation>
</comment>
<feature type="transmembrane region" description="Helical" evidence="7">
    <location>
        <begin position="142"/>
        <end position="165"/>
    </location>
</feature>
<keyword evidence="4 7" id="KW-0812">Transmembrane</keyword>
<dbReference type="Pfam" id="PF00528">
    <property type="entry name" value="BPD_transp_1"/>
    <property type="match status" value="1"/>
</dbReference>
<evidence type="ECO:0000256" key="2">
    <source>
        <dbReference type="ARBA" id="ARBA00022448"/>
    </source>
</evidence>
<dbReference type="Gene3D" id="1.10.3720.10">
    <property type="entry name" value="MetI-like"/>
    <property type="match status" value="1"/>
</dbReference>
<organism evidence="9 10">
    <name type="scientific">Paraoerskovia sediminicola</name>
    <dbReference type="NCBI Taxonomy" id="1138587"/>
    <lineage>
        <taxon>Bacteria</taxon>
        <taxon>Bacillati</taxon>
        <taxon>Actinomycetota</taxon>
        <taxon>Actinomycetes</taxon>
        <taxon>Micrococcales</taxon>
        <taxon>Cellulomonadaceae</taxon>
        <taxon>Paraoerskovia</taxon>
    </lineage>
</organism>
<evidence type="ECO:0000256" key="7">
    <source>
        <dbReference type="RuleBase" id="RU363032"/>
    </source>
</evidence>
<evidence type="ECO:0000256" key="3">
    <source>
        <dbReference type="ARBA" id="ARBA00022475"/>
    </source>
</evidence>
<feature type="transmembrane region" description="Helical" evidence="7">
    <location>
        <begin position="239"/>
        <end position="265"/>
    </location>
</feature>
<keyword evidence="10" id="KW-1185">Reference proteome</keyword>
<keyword evidence="2 7" id="KW-0813">Transport</keyword>
<dbReference type="EMBL" id="AP027729">
    <property type="protein sequence ID" value="BDZ40952.1"/>
    <property type="molecule type" value="Genomic_DNA"/>
</dbReference>
<keyword evidence="3" id="KW-1003">Cell membrane</keyword>
<dbReference type="Pfam" id="PF19300">
    <property type="entry name" value="BPD_transp_1_N"/>
    <property type="match status" value="1"/>
</dbReference>
<evidence type="ECO:0000313" key="10">
    <source>
        <dbReference type="Proteomes" id="UP001321475"/>
    </source>
</evidence>
<feature type="transmembrane region" description="Helical" evidence="7">
    <location>
        <begin position="180"/>
        <end position="201"/>
    </location>
</feature>
<dbReference type="InterPro" id="IPR035906">
    <property type="entry name" value="MetI-like_sf"/>
</dbReference>
<accession>A0ABM8FYU1</accession>